<feature type="region of interest" description="Disordered" evidence="1">
    <location>
        <begin position="86"/>
        <end position="106"/>
    </location>
</feature>
<dbReference type="Gramene" id="EFJ22217">
    <property type="protein sequence ID" value="EFJ22217"/>
    <property type="gene ID" value="SELMODRAFT_416613"/>
</dbReference>
<dbReference type="AlphaFoldDB" id="D8RZV4"/>
<accession>D8RZV4</accession>
<dbReference type="HOGENOM" id="CLU_2227844_0_0_1"/>
<evidence type="ECO:0000256" key="1">
    <source>
        <dbReference type="SAM" id="MobiDB-lite"/>
    </source>
</evidence>
<sequence>MWDPRGLCSYLRCRNQTLMVFKHYLIFAIKHSNGELKMVGCCGARCAAAMTNLGEIQSSVSSVLAISLKVQPSKFAIGESSGSRIKVPKELDDESPEESLGSNNAC</sequence>
<keyword evidence="3" id="KW-1185">Reference proteome</keyword>
<organism evidence="3">
    <name type="scientific">Selaginella moellendorffii</name>
    <name type="common">Spikemoss</name>
    <dbReference type="NCBI Taxonomy" id="88036"/>
    <lineage>
        <taxon>Eukaryota</taxon>
        <taxon>Viridiplantae</taxon>
        <taxon>Streptophyta</taxon>
        <taxon>Embryophyta</taxon>
        <taxon>Tracheophyta</taxon>
        <taxon>Lycopodiopsida</taxon>
        <taxon>Selaginellales</taxon>
        <taxon>Selaginellaceae</taxon>
        <taxon>Selaginella</taxon>
    </lineage>
</organism>
<dbReference type="EMBL" id="GL377596">
    <property type="protein sequence ID" value="EFJ22217.1"/>
    <property type="molecule type" value="Genomic_DNA"/>
</dbReference>
<evidence type="ECO:0000313" key="3">
    <source>
        <dbReference type="Proteomes" id="UP000001514"/>
    </source>
</evidence>
<protein>
    <submittedName>
        <fullName evidence="2">Uncharacterized protein</fullName>
    </submittedName>
</protein>
<reference evidence="2 3" key="1">
    <citation type="journal article" date="2011" name="Science">
        <title>The Selaginella genome identifies genetic changes associated with the evolution of vascular plants.</title>
        <authorList>
            <person name="Banks J.A."/>
            <person name="Nishiyama T."/>
            <person name="Hasebe M."/>
            <person name="Bowman J.L."/>
            <person name="Gribskov M."/>
            <person name="dePamphilis C."/>
            <person name="Albert V.A."/>
            <person name="Aono N."/>
            <person name="Aoyama T."/>
            <person name="Ambrose B.A."/>
            <person name="Ashton N.W."/>
            <person name="Axtell M.J."/>
            <person name="Barker E."/>
            <person name="Barker M.S."/>
            <person name="Bennetzen J.L."/>
            <person name="Bonawitz N.D."/>
            <person name="Chapple C."/>
            <person name="Cheng C."/>
            <person name="Correa L.G."/>
            <person name="Dacre M."/>
            <person name="DeBarry J."/>
            <person name="Dreyer I."/>
            <person name="Elias M."/>
            <person name="Engstrom E.M."/>
            <person name="Estelle M."/>
            <person name="Feng L."/>
            <person name="Finet C."/>
            <person name="Floyd S.K."/>
            <person name="Frommer W.B."/>
            <person name="Fujita T."/>
            <person name="Gramzow L."/>
            <person name="Gutensohn M."/>
            <person name="Harholt J."/>
            <person name="Hattori M."/>
            <person name="Heyl A."/>
            <person name="Hirai T."/>
            <person name="Hiwatashi Y."/>
            <person name="Ishikawa M."/>
            <person name="Iwata M."/>
            <person name="Karol K.G."/>
            <person name="Koehler B."/>
            <person name="Kolukisaoglu U."/>
            <person name="Kubo M."/>
            <person name="Kurata T."/>
            <person name="Lalonde S."/>
            <person name="Li K."/>
            <person name="Li Y."/>
            <person name="Litt A."/>
            <person name="Lyons E."/>
            <person name="Manning G."/>
            <person name="Maruyama T."/>
            <person name="Michael T.P."/>
            <person name="Mikami K."/>
            <person name="Miyazaki S."/>
            <person name="Morinaga S."/>
            <person name="Murata T."/>
            <person name="Mueller-Roeber B."/>
            <person name="Nelson D.R."/>
            <person name="Obara M."/>
            <person name="Oguri Y."/>
            <person name="Olmstead R.G."/>
            <person name="Onodera N."/>
            <person name="Petersen B.L."/>
            <person name="Pils B."/>
            <person name="Prigge M."/>
            <person name="Rensing S.A."/>
            <person name="Riano-Pachon D.M."/>
            <person name="Roberts A.W."/>
            <person name="Sato Y."/>
            <person name="Scheller H.V."/>
            <person name="Schulz B."/>
            <person name="Schulz C."/>
            <person name="Shakirov E.V."/>
            <person name="Shibagaki N."/>
            <person name="Shinohara N."/>
            <person name="Shippen D.E."/>
            <person name="Soerensen I."/>
            <person name="Sotooka R."/>
            <person name="Sugimoto N."/>
            <person name="Sugita M."/>
            <person name="Sumikawa N."/>
            <person name="Tanurdzic M."/>
            <person name="Theissen G."/>
            <person name="Ulvskov P."/>
            <person name="Wakazuki S."/>
            <person name="Weng J.K."/>
            <person name="Willats W.W."/>
            <person name="Wipf D."/>
            <person name="Wolf P.G."/>
            <person name="Yang L."/>
            <person name="Zimmer A.D."/>
            <person name="Zhu Q."/>
            <person name="Mitros T."/>
            <person name="Hellsten U."/>
            <person name="Loque D."/>
            <person name="Otillar R."/>
            <person name="Salamov A."/>
            <person name="Schmutz J."/>
            <person name="Shapiro H."/>
            <person name="Lindquist E."/>
            <person name="Lucas S."/>
            <person name="Rokhsar D."/>
            <person name="Grigoriev I.V."/>
        </authorList>
    </citation>
    <scope>NUCLEOTIDE SEQUENCE [LARGE SCALE GENOMIC DNA]</scope>
</reference>
<evidence type="ECO:0000313" key="2">
    <source>
        <dbReference type="EMBL" id="EFJ22217.1"/>
    </source>
</evidence>
<name>D8RZV4_SELML</name>
<gene>
    <name evidence="2" type="ORF">SELMODRAFT_416613</name>
</gene>
<proteinExistence type="predicted"/>
<dbReference type="InParanoid" id="D8RZV4"/>
<dbReference type="KEGG" id="smo:SELMODRAFT_416613"/>
<dbReference type="Proteomes" id="UP000001514">
    <property type="component" value="Unassembled WGS sequence"/>
</dbReference>